<protein>
    <recommendedName>
        <fullName evidence="9">BZIP domain-containing protein</fullName>
    </recommendedName>
</protein>
<keyword evidence="11" id="KW-1185">Reference proteome</keyword>
<keyword evidence="5" id="KW-0804">Transcription</keyword>
<comment type="subcellular location">
    <subcellularLocation>
        <location evidence="1">Nucleus</location>
    </subcellularLocation>
</comment>
<evidence type="ECO:0000313" key="10">
    <source>
        <dbReference type="EMBL" id="KAK6749022.1"/>
    </source>
</evidence>
<gene>
    <name evidence="10" type="primary">Necator_chrIV.g14858</name>
    <name evidence="10" type="ORF">RB195_001563</name>
</gene>
<keyword evidence="7" id="KW-0175">Coiled coil</keyword>
<dbReference type="EMBL" id="JAVFWL010000004">
    <property type="protein sequence ID" value="KAK6749022.1"/>
    <property type="molecule type" value="Genomic_DNA"/>
</dbReference>
<dbReference type="CDD" id="cd14692">
    <property type="entry name" value="bZIP_ATF4"/>
    <property type="match status" value="1"/>
</dbReference>
<evidence type="ECO:0000313" key="11">
    <source>
        <dbReference type="Proteomes" id="UP001303046"/>
    </source>
</evidence>
<evidence type="ECO:0000256" key="7">
    <source>
        <dbReference type="SAM" id="Coils"/>
    </source>
</evidence>
<feature type="domain" description="BZIP" evidence="9">
    <location>
        <begin position="238"/>
        <end position="296"/>
    </location>
</feature>
<dbReference type="Pfam" id="PF07716">
    <property type="entry name" value="bZIP_2"/>
    <property type="match status" value="1"/>
</dbReference>
<dbReference type="PANTHER" id="PTHR13044:SF40">
    <property type="entry name" value="TRANSCRIPTION FACTOR ZIP-3"/>
    <property type="match status" value="1"/>
</dbReference>
<dbReference type="SUPFAM" id="SSF57959">
    <property type="entry name" value="Leucine zipper domain"/>
    <property type="match status" value="1"/>
</dbReference>
<evidence type="ECO:0000256" key="5">
    <source>
        <dbReference type="ARBA" id="ARBA00023163"/>
    </source>
</evidence>
<reference evidence="10 11" key="1">
    <citation type="submission" date="2023-08" db="EMBL/GenBank/DDBJ databases">
        <title>A Necator americanus chromosomal reference genome.</title>
        <authorList>
            <person name="Ilik V."/>
            <person name="Petrzelkova K.J."/>
            <person name="Pardy F."/>
            <person name="Fuh T."/>
            <person name="Niatou-Singa F.S."/>
            <person name="Gouil Q."/>
            <person name="Baker L."/>
            <person name="Ritchie M.E."/>
            <person name="Jex A.R."/>
            <person name="Gazzola D."/>
            <person name="Li H."/>
            <person name="Toshio Fujiwara R."/>
            <person name="Zhan B."/>
            <person name="Aroian R.V."/>
            <person name="Pafco B."/>
            <person name="Schwarz E.M."/>
        </authorList>
    </citation>
    <scope>NUCLEOTIDE SEQUENCE [LARGE SCALE GENOMIC DNA]</scope>
    <source>
        <strain evidence="10 11">Aroian</strain>
        <tissue evidence="10">Whole animal</tissue>
    </source>
</reference>
<accession>A0ABR1DF98</accession>
<dbReference type="InterPro" id="IPR046347">
    <property type="entry name" value="bZIP_sf"/>
</dbReference>
<evidence type="ECO:0000256" key="1">
    <source>
        <dbReference type="ARBA" id="ARBA00004123"/>
    </source>
</evidence>
<feature type="region of interest" description="Disordered" evidence="8">
    <location>
        <begin position="105"/>
        <end position="124"/>
    </location>
</feature>
<evidence type="ECO:0000256" key="2">
    <source>
        <dbReference type="ARBA" id="ARBA00007163"/>
    </source>
</evidence>
<feature type="compositionally biased region" description="Low complexity" evidence="8">
    <location>
        <begin position="107"/>
        <end position="122"/>
    </location>
</feature>
<dbReference type="PANTHER" id="PTHR13044">
    <property type="entry name" value="ACTIVATING TRANSCRIPTION FACTOR ATF 4/5"/>
    <property type="match status" value="1"/>
</dbReference>
<evidence type="ECO:0000259" key="9">
    <source>
        <dbReference type="PROSITE" id="PS50217"/>
    </source>
</evidence>
<keyword evidence="6" id="KW-0539">Nucleus</keyword>
<evidence type="ECO:0000256" key="6">
    <source>
        <dbReference type="ARBA" id="ARBA00023242"/>
    </source>
</evidence>
<evidence type="ECO:0000256" key="3">
    <source>
        <dbReference type="ARBA" id="ARBA00023015"/>
    </source>
</evidence>
<keyword evidence="3" id="KW-0805">Transcription regulation</keyword>
<dbReference type="PROSITE" id="PS50217">
    <property type="entry name" value="BZIP"/>
    <property type="match status" value="1"/>
</dbReference>
<sequence length="304" mass="34149">MPAVVHRTASIAAVHKRSSRKACNREAETTRMTSSFDAYDLMSRSILSSIIGLKKKPRATHSTIQGSSSVSLCSPSSFHRPVHQVEERTPHDIYREIVVECEQIERSGTSSPTSDFESSSASPLNLPIAPSSPFVTSSIPFTMSPFVPDSVSSILHEEHFNGLPPPPYSLLPPVPTKELPAYAENLLDPPLEPRMLIPQQIDQEDSLNSFSIEEIVRMVITALKMRSSTPEVEKESPEEILRRKRQQNNLAAARYRKRQREARDLAEGELDQLLRRNENLRRTVERMQMEIAELKQAVLSGGRL</sequence>
<dbReference type="Proteomes" id="UP001303046">
    <property type="component" value="Unassembled WGS sequence"/>
</dbReference>
<evidence type="ECO:0000256" key="4">
    <source>
        <dbReference type="ARBA" id="ARBA00023125"/>
    </source>
</evidence>
<comment type="caution">
    <text evidence="10">The sequence shown here is derived from an EMBL/GenBank/DDBJ whole genome shotgun (WGS) entry which is preliminary data.</text>
</comment>
<organism evidence="10 11">
    <name type="scientific">Necator americanus</name>
    <name type="common">Human hookworm</name>
    <dbReference type="NCBI Taxonomy" id="51031"/>
    <lineage>
        <taxon>Eukaryota</taxon>
        <taxon>Metazoa</taxon>
        <taxon>Ecdysozoa</taxon>
        <taxon>Nematoda</taxon>
        <taxon>Chromadorea</taxon>
        <taxon>Rhabditida</taxon>
        <taxon>Rhabditina</taxon>
        <taxon>Rhabditomorpha</taxon>
        <taxon>Strongyloidea</taxon>
        <taxon>Ancylostomatidae</taxon>
        <taxon>Bunostominae</taxon>
        <taxon>Necator</taxon>
    </lineage>
</organism>
<comment type="similarity">
    <text evidence="2">Belongs to the bZIP family.</text>
</comment>
<dbReference type="Gene3D" id="1.20.5.170">
    <property type="match status" value="1"/>
</dbReference>
<dbReference type="PROSITE" id="PS00036">
    <property type="entry name" value="BZIP_BASIC"/>
    <property type="match status" value="1"/>
</dbReference>
<feature type="coiled-coil region" evidence="7">
    <location>
        <begin position="256"/>
        <end position="297"/>
    </location>
</feature>
<dbReference type="InterPro" id="IPR004827">
    <property type="entry name" value="bZIP"/>
</dbReference>
<evidence type="ECO:0000256" key="8">
    <source>
        <dbReference type="SAM" id="MobiDB-lite"/>
    </source>
</evidence>
<keyword evidence="4" id="KW-0238">DNA-binding</keyword>
<name>A0ABR1DF98_NECAM</name>
<dbReference type="SMART" id="SM00338">
    <property type="entry name" value="BRLZ"/>
    <property type="match status" value="1"/>
</dbReference>
<proteinExistence type="inferred from homology"/>